<evidence type="ECO:0000256" key="4">
    <source>
        <dbReference type="ARBA" id="ARBA00022670"/>
    </source>
</evidence>
<keyword evidence="4 13" id="KW-0645">Protease</keyword>
<evidence type="ECO:0000256" key="7">
    <source>
        <dbReference type="ARBA" id="ARBA00022833"/>
    </source>
</evidence>
<dbReference type="PANTHER" id="PTHR42837">
    <property type="entry name" value="REGULATOR OF SIGMA-E PROTEASE RSEP"/>
    <property type="match status" value="1"/>
</dbReference>
<dbReference type="NCBIfam" id="TIGR00054">
    <property type="entry name" value="RIP metalloprotease RseP"/>
    <property type="match status" value="1"/>
</dbReference>
<evidence type="ECO:0000256" key="9">
    <source>
        <dbReference type="ARBA" id="ARBA00023049"/>
    </source>
</evidence>
<keyword evidence="10 11" id="KW-0472">Membrane</keyword>
<dbReference type="EC" id="3.4.24.-" evidence="11"/>
<evidence type="ECO:0000256" key="6">
    <source>
        <dbReference type="ARBA" id="ARBA00022801"/>
    </source>
</evidence>
<keyword evidence="14" id="KW-1185">Reference proteome</keyword>
<dbReference type="InterPro" id="IPR004387">
    <property type="entry name" value="Pept_M50_Zn"/>
</dbReference>
<feature type="transmembrane region" description="Helical" evidence="11">
    <location>
        <begin position="96"/>
        <end position="120"/>
    </location>
</feature>
<sequence length="341" mass="37538">MSTILSYIPYILLALVVFSLLIIGHEFGHFILARINGVKVNEFSLGMGKKVWSYKGKKTEYSLRIAPIGGFVAMEGEAEDSEDPSAFSNKSPLRRISIIAAGPIMNFIMAILFFAISSYMMGFAIPQISKIEANTPAQVAQLNVGDEIVKADGRKINTWSDFLLVMSEQDGSSMDLEVKRDGELITKSITPQKKDDAFTIGINATIVKPNLWQAITNGANETKTMVKETFKFFGKLFQGDVSKDDVGGPVSIVKLSVNMAQQGLAPLMFFAGFLSVQLGIFNLIPFPALDGGWITILLIEFILRRKIDENKIAIINNIGFTILIGLMILITIKDIISPIQF</sequence>
<dbReference type="InterPro" id="IPR008915">
    <property type="entry name" value="Peptidase_M50"/>
</dbReference>
<evidence type="ECO:0000256" key="1">
    <source>
        <dbReference type="ARBA" id="ARBA00001947"/>
    </source>
</evidence>
<dbReference type="SMART" id="SM00228">
    <property type="entry name" value="PDZ"/>
    <property type="match status" value="1"/>
</dbReference>
<accession>A0A1M5SVN6</accession>
<evidence type="ECO:0000256" key="11">
    <source>
        <dbReference type="RuleBase" id="RU362031"/>
    </source>
</evidence>
<evidence type="ECO:0000256" key="2">
    <source>
        <dbReference type="ARBA" id="ARBA00004141"/>
    </source>
</evidence>
<dbReference type="GO" id="GO:0046872">
    <property type="term" value="F:metal ion binding"/>
    <property type="evidence" value="ECO:0007669"/>
    <property type="project" value="UniProtKB-KW"/>
</dbReference>
<evidence type="ECO:0000259" key="12">
    <source>
        <dbReference type="SMART" id="SM00228"/>
    </source>
</evidence>
<evidence type="ECO:0000313" key="13">
    <source>
        <dbReference type="EMBL" id="SHH42584.1"/>
    </source>
</evidence>
<feature type="transmembrane region" description="Helical" evidence="11">
    <location>
        <begin position="315"/>
        <end position="336"/>
    </location>
</feature>
<reference evidence="13 14" key="1">
    <citation type="submission" date="2016-11" db="EMBL/GenBank/DDBJ databases">
        <authorList>
            <person name="Jaros S."/>
            <person name="Januszkiewicz K."/>
            <person name="Wedrychowicz H."/>
        </authorList>
    </citation>
    <scope>NUCLEOTIDE SEQUENCE [LARGE SCALE GENOMIC DNA]</scope>
    <source>
        <strain evidence="13 14">DSM 3089</strain>
    </source>
</reference>
<comment type="similarity">
    <text evidence="3 11">Belongs to the peptidase M50B family.</text>
</comment>
<dbReference type="Pfam" id="PF02163">
    <property type="entry name" value="Peptidase_M50"/>
    <property type="match status" value="1"/>
</dbReference>
<organism evidence="13 14">
    <name type="scientific">Clostridium collagenovorans DSM 3089</name>
    <dbReference type="NCBI Taxonomy" id="1121306"/>
    <lineage>
        <taxon>Bacteria</taxon>
        <taxon>Bacillati</taxon>
        <taxon>Bacillota</taxon>
        <taxon>Clostridia</taxon>
        <taxon>Eubacteriales</taxon>
        <taxon>Clostridiaceae</taxon>
        <taxon>Clostridium</taxon>
    </lineage>
</organism>
<evidence type="ECO:0000256" key="8">
    <source>
        <dbReference type="ARBA" id="ARBA00022989"/>
    </source>
</evidence>
<keyword evidence="11" id="KW-0479">Metal-binding</keyword>
<dbReference type="SUPFAM" id="SSF50156">
    <property type="entry name" value="PDZ domain-like"/>
    <property type="match status" value="1"/>
</dbReference>
<dbReference type="PANTHER" id="PTHR42837:SF2">
    <property type="entry name" value="MEMBRANE METALLOPROTEASE ARASP2, CHLOROPLASTIC-RELATED"/>
    <property type="match status" value="1"/>
</dbReference>
<dbReference type="GO" id="GO:0006508">
    <property type="term" value="P:proteolysis"/>
    <property type="evidence" value="ECO:0007669"/>
    <property type="project" value="UniProtKB-KW"/>
</dbReference>
<feature type="transmembrane region" description="Helical" evidence="11">
    <location>
        <begin position="286"/>
        <end position="303"/>
    </location>
</feature>
<keyword evidence="6 11" id="KW-0378">Hydrolase</keyword>
<dbReference type="InterPro" id="IPR036034">
    <property type="entry name" value="PDZ_sf"/>
</dbReference>
<evidence type="ECO:0000256" key="10">
    <source>
        <dbReference type="ARBA" id="ARBA00023136"/>
    </source>
</evidence>
<dbReference type="AlphaFoldDB" id="A0A1M5SVN6"/>
<keyword evidence="5 11" id="KW-0812">Transmembrane</keyword>
<dbReference type="OrthoDB" id="9782003at2"/>
<dbReference type="CDD" id="cd06163">
    <property type="entry name" value="S2P-M50_PDZ_RseP-like"/>
    <property type="match status" value="1"/>
</dbReference>
<dbReference type="STRING" id="1121306.SAMN02745196_00334"/>
<feature type="transmembrane region" description="Helical" evidence="11">
    <location>
        <begin position="7"/>
        <end position="24"/>
    </location>
</feature>
<keyword evidence="9 11" id="KW-0482">Metalloprotease</keyword>
<comment type="cofactor">
    <cofactor evidence="1 11">
        <name>Zn(2+)</name>
        <dbReference type="ChEBI" id="CHEBI:29105"/>
    </cofactor>
</comment>
<feature type="domain" description="PDZ" evidence="12">
    <location>
        <begin position="110"/>
        <end position="182"/>
    </location>
</feature>
<gene>
    <name evidence="13" type="ORF">SAMN02745196_00334</name>
</gene>
<dbReference type="CDD" id="cd23081">
    <property type="entry name" value="cpPDZ_EcRseP-like"/>
    <property type="match status" value="1"/>
</dbReference>
<evidence type="ECO:0000313" key="14">
    <source>
        <dbReference type="Proteomes" id="UP000184526"/>
    </source>
</evidence>
<dbReference type="EMBL" id="FQXP01000003">
    <property type="protein sequence ID" value="SHH42584.1"/>
    <property type="molecule type" value="Genomic_DNA"/>
</dbReference>
<keyword evidence="8 11" id="KW-1133">Transmembrane helix</keyword>
<protein>
    <recommendedName>
        <fullName evidence="11">Zinc metalloprotease</fullName>
        <ecNumber evidence="11">3.4.24.-</ecNumber>
    </recommendedName>
</protein>
<comment type="subcellular location">
    <subcellularLocation>
        <location evidence="2">Membrane</location>
        <topology evidence="2">Multi-pass membrane protein</topology>
    </subcellularLocation>
</comment>
<evidence type="ECO:0000256" key="5">
    <source>
        <dbReference type="ARBA" id="ARBA00022692"/>
    </source>
</evidence>
<dbReference type="InterPro" id="IPR001478">
    <property type="entry name" value="PDZ"/>
</dbReference>
<dbReference type="Gene3D" id="2.30.42.10">
    <property type="match status" value="1"/>
</dbReference>
<proteinExistence type="inferred from homology"/>
<name>A0A1M5SVN6_9CLOT</name>
<dbReference type="GO" id="GO:0004222">
    <property type="term" value="F:metalloendopeptidase activity"/>
    <property type="evidence" value="ECO:0007669"/>
    <property type="project" value="InterPro"/>
</dbReference>
<dbReference type="Proteomes" id="UP000184526">
    <property type="component" value="Unassembled WGS sequence"/>
</dbReference>
<evidence type="ECO:0000256" key="3">
    <source>
        <dbReference type="ARBA" id="ARBA00007931"/>
    </source>
</evidence>
<dbReference type="GO" id="GO:0016020">
    <property type="term" value="C:membrane"/>
    <property type="evidence" value="ECO:0007669"/>
    <property type="project" value="UniProtKB-SubCell"/>
</dbReference>
<dbReference type="RefSeq" id="WP_072829423.1">
    <property type="nucleotide sequence ID" value="NZ_FQXP01000003.1"/>
</dbReference>
<keyword evidence="7 11" id="KW-0862">Zinc</keyword>